<proteinExistence type="predicted"/>
<keyword evidence="2" id="KW-1185">Reference proteome</keyword>
<evidence type="ECO:0000313" key="2">
    <source>
        <dbReference type="Proteomes" id="UP000215914"/>
    </source>
</evidence>
<name>A0A251UYX5_HELAN</name>
<gene>
    <name evidence="1" type="ORF">HannXRQ_Chr04g0106891</name>
</gene>
<dbReference type="EMBL" id="CM007893">
    <property type="protein sequence ID" value="OTG28056.1"/>
    <property type="molecule type" value="Genomic_DNA"/>
</dbReference>
<reference evidence="2" key="1">
    <citation type="journal article" date="2017" name="Nature">
        <title>The sunflower genome provides insights into oil metabolism, flowering and Asterid evolution.</title>
        <authorList>
            <person name="Badouin H."/>
            <person name="Gouzy J."/>
            <person name="Grassa C.J."/>
            <person name="Murat F."/>
            <person name="Staton S.E."/>
            <person name="Cottret L."/>
            <person name="Lelandais-Briere C."/>
            <person name="Owens G.L."/>
            <person name="Carrere S."/>
            <person name="Mayjonade B."/>
            <person name="Legrand L."/>
            <person name="Gill N."/>
            <person name="Kane N.C."/>
            <person name="Bowers J.E."/>
            <person name="Hubner S."/>
            <person name="Bellec A."/>
            <person name="Berard A."/>
            <person name="Berges H."/>
            <person name="Blanchet N."/>
            <person name="Boniface M.C."/>
            <person name="Brunel D."/>
            <person name="Catrice O."/>
            <person name="Chaidir N."/>
            <person name="Claudel C."/>
            <person name="Donnadieu C."/>
            <person name="Faraut T."/>
            <person name="Fievet G."/>
            <person name="Helmstetter N."/>
            <person name="King M."/>
            <person name="Knapp S.J."/>
            <person name="Lai Z."/>
            <person name="Le Paslier M.C."/>
            <person name="Lippi Y."/>
            <person name="Lorenzon L."/>
            <person name="Mandel J.R."/>
            <person name="Marage G."/>
            <person name="Marchand G."/>
            <person name="Marquand E."/>
            <person name="Bret-Mestries E."/>
            <person name="Morien E."/>
            <person name="Nambeesan S."/>
            <person name="Nguyen T."/>
            <person name="Pegot-Espagnet P."/>
            <person name="Pouilly N."/>
            <person name="Raftis F."/>
            <person name="Sallet E."/>
            <person name="Schiex T."/>
            <person name="Thomas J."/>
            <person name="Vandecasteele C."/>
            <person name="Vares D."/>
            <person name="Vear F."/>
            <person name="Vautrin S."/>
            <person name="Crespi M."/>
            <person name="Mangin B."/>
            <person name="Burke J.M."/>
            <person name="Salse J."/>
            <person name="Munos S."/>
            <person name="Vincourt P."/>
            <person name="Rieseberg L.H."/>
            <person name="Langlade N.B."/>
        </authorList>
    </citation>
    <scope>NUCLEOTIDE SEQUENCE [LARGE SCALE GENOMIC DNA]</scope>
    <source>
        <strain evidence="2">cv. SF193</strain>
    </source>
</reference>
<evidence type="ECO:0000313" key="1">
    <source>
        <dbReference type="EMBL" id="OTG28056.1"/>
    </source>
</evidence>
<protein>
    <submittedName>
        <fullName evidence="1">Uncharacterized protein</fullName>
    </submittedName>
</protein>
<organism evidence="1 2">
    <name type="scientific">Helianthus annuus</name>
    <name type="common">Common sunflower</name>
    <dbReference type="NCBI Taxonomy" id="4232"/>
    <lineage>
        <taxon>Eukaryota</taxon>
        <taxon>Viridiplantae</taxon>
        <taxon>Streptophyta</taxon>
        <taxon>Embryophyta</taxon>
        <taxon>Tracheophyta</taxon>
        <taxon>Spermatophyta</taxon>
        <taxon>Magnoliopsida</taxon>
        <taxon>eudicotyledons</taxon>
        <taxon>Gunneridae</taxon>
        <taxon>Pentapetalae</taxon>
        <taxon>asterids</taxon>
        <taxon>campanulids</taxon>
        <taxon>Asterales</taxon>
        <taxon>Asteraceae</taxon>
        <taxon>Asteroideae</taxon>
        <taxon>Heliantheae alliance</taxon>
        <taxon>Heliantheae</taxon>
        <taxon>Helianthus</taxon>
    </lineage>
</organism>
<dbReference type="InParanoid" id="A0A251UYX5"/>
<sequence>MHKATRGATTWLRGFTQSCHVHYTRAIYPLINEVLPRCKYHNPRRIRYAARLI</sequence>
<dbReference type="Proteomes" id="UP000215914">
    <property type="component" value="Chromosome 4"/>
</dbReference>
<dbReference type="AlphaFoldDB" id="A0A251UYX5"/>
<accession>A0A251UYX5</accession>